<keyword evidence="3" id="KW-0804">Transcription</keyword>
<evidence type="ECO:0000259" key="4">
    <source>
        <dbReference type="PROSITE" id="PS50932"/>
    </source>
</evidence>
<dbReference type="Proteomes" id="UP001501598">
    <property type="component" value="Unassembled WGS sequence"/>
</dbReference>
<reference evidence="6" key="1">
    <citation type="journal article" date="2019" name="Int. J. Syst. Evol. Microbiol.">
        <title>The Global Catalogue of Microorganisms (GCM) 10K type strain sequencing project: providing services to taxonomists for standard genome sequencing and annotation.</title>
        <authorList>
            <consortium name="The Broad Institute Genomics Platform"/>
            <consortium name="The Broad Institute Genome Sequencing Center for Infectious Disease"/>
            <person name="Wu L."/>
            <person name="Ma J."/>
        </authorList>
    </citation>
    <scope>NUCLEOTIDE SEQUENCE [LARGE SCALE GENOMIC DNA]</scope>
    <source>
        <strain evidence="6">JCM 17906</strain>
    </source>
</reference>
<dbReference type="PANTHER" id="PTHR30146:SF109">
    <property type="entry name" value="HTH-TYPE TRANSCRIPTIONAL REGULATOR GALS"/>
    <property type="match status" value="1"/>
</dbReference>
<keyword evidence="1" id="KW-0805">Transcription regulation</keyword>
<protein>
    <submittedName>
        <fullName evidence="5">LacI family DNA-binding transcriptional regulator</fullName>
    </submittedName>
</protein>
<dbReference type="SMART" id="SM00354">
    <property type="entry name" value="HTH_LACI"/>
    <property type="match status" value="1"/>
</dbReference>
<dbReference type="SUPFAM" id="SSF53822">
    <property type="entry name" value="Periplasmic binding protein-like I"/>
    <property type="match status" value="1"/>
</dbReference>
<dbReference type="InterPro" id="IPR028082">
    <property type="entry name" value="Peripla_BP_I"/>
</dbReference>
<keyword evidence="2 5" id="KW-0238">DNA-binding</keyword>
<dbReference type="Pfam" id="PF00356">
    <property type="entry name" value="LacI"/>
    <property type="match status" value="1"/>
</dbReference>
<evidence type="ECO:0000313" key="5">
    <source>
        <dbReference type="EMBL" id="GAA4556384.1"/>
    </source>
</evidence>
<dbReference type="InterPro" id="IPR046335">
    <property type="entry name" value="LacI/GalR-like_sensor"/>
</dbReference>
<evidence type="ECO:0000313" key="6">
    <source>
        <dbReference type="Proteomes" id="UP001501598"/>
    </source>
</evidence>
<comment type="caution">
    <text evidence="5">The sequence shown here is derived from an EMBL/GenBank/DDBJ whole genome shotgun (WGS) entry which is preliminary data.</text>
</comment>
<sequence>MDHTDGPRPRAVTIYDVAREAGVATSTASRALSNPGRVSERTRAHVVAVAERLGYVPNRIAQALPSGRTGLFALVIPDITNPHHVGLIRGAEAQAAAAGHSLVLADSQEDAAVELAHLRRLASFVDGFLLVSPRAPADELAALLHRHPAAVFNRPLAGLPGVVTDIDAASAQVVRHLAERGHRRIAYLRGPDTSWADGERHRTLAAHAAEHGLEFAATGHHPAVLDSGAPAAEAGLATGATALIAFNDLIAIGVLQHLERLGIDVPGRVAVVGADDVFGASFCHPPLTTVTSPAELAGRALVDLVTGTAPDDPVLPSELVVRGSTGPAR</sequence>
<name>A0ABP8S110_9PSEU</name>
<dbReference type="CDD" id="cd01392">
    <property type="entry name" value="HTH_LacI"/>
    <property type="match status" value="1"/>
</dbReference>
<dbReference type="SUPFAM" id="SSF47413">
    <property type="entry name" value="lambda repressor-like DNA-binding domains"/>
    <property type="match status" value="1"/>
</dbReference>
<evidence type="ECO:0000256" key="2">
    <source>
        <dbReference type="ARBA" id="ARBA00023125"/>
    </source>
</evidence>
<dbReference type="RefSeq" id="WP_345425674.1">
    <property type="nucleotide sequence ID" value="NZ_BAABGT010000097.1"/>
</dbReference>
<dbReference type="EMBL" id="BAABGT010000097">
    <property type="protein sequence ID" value="GAA4556384.1"/>
    <property type="molecule type" value="Genomic_DNA"/>
</dbReference>
<feature type="domain" description="HTH lacI-type" evidence="4">
    <location>
        <begin position="12"/>
        <end position="66"/>
    </location>
</feature>
<dbReference type="PROSITE" id="PS50932">
    <property type="entry name" value="HTH_LACI_2"/>
    <property type="match status" value="1"/>
</dbReference>
<dbReference type="Gene3D" id="1.10.260.40">
    <property type="entry name" value="lambda repressor-like DNA-binding domains"/>
    <property type="match status" value="1"/>
</dbReference>
<dbReference type="Pfam" id="PF13377">
    <property type="entry name" value="Peripla_BP_3"/>
    <property type="match status" value="1"/>
</dbReference>
<dbReference type="CDD" id="cd06267">
    <property type="entry name" value="PBP1_LacI_sugar_binding-like"/>
    <property type="match status" value="1"/>
</dbReference>
<proteinExistence type="predicted"/>
<dbReference type="PANTHER" id="PTHR30146">
    <property type="entry name" value="LACI-RELATED TRANSCRIPTIONAL REPRESSOR"/>
    <property type="match status" value="1"/>
</dbReference>
<dbReference type="InterPro" id="IPR010982">
    <property type="entry name" value="Lambda_DNA-bd_dom_sf"/>
</dbReference>
<dbReference type="Gene3D" id="3.40.50.2300">
    <property type="match status" value="2"/>
</dbReference>
<evidence type="ECO:0000256" key="1">
    <source>
        <dbReference type="ARBA" id="ARBA00023015"/>
    </source>
</evidence>
<evidence type="ECO:0000256" key="3">
    <source>
        <dbReference type="ARBA" id="ARBA00023163"/>
    </source>
</evidence>
<dbReference type="InterPro" id="IPR000843">
    <property type="entry name" value="HTH_LacI"/>
</dbReference>
<dbReference type="GO" id="GO:0003677">
    <property type="term" value="F:DNA binding"/>
    <property type="evidence" value="ECO:0007669"/>
    <property type="project" value="UniProtKB-KW"/>
</dbReference>
<accession>A0ABP8S110</accession>
<gene>
    <name evidence="5" type="ORF">GCM10023175_58450</name>
</gene>
<keyword evidence="6" id="KW-1185">Reference proteome</keyword>
<organism evidence="5 6">
    <name type="scientific">Pseudonocardia xishanensis</name>
    <dbReference type="NCBI Taxonomy" id="630995"/>
    <lineage>
        <taxon>Bacteria</taxon>
        <taxon>Bacillati</taxon>
        <taxon>Actinomycetota</taxon>
        <taxon>Actinomycetes</taxon>
        <taxon>Pseudonocardiales</taxon>
        <taxon>Pseudonocardiaceae</taxon>
        <taxon>Pseudonocardia</taxon>
    </lineage>
</organism>